<dbReference type="PANTHER" id="PTHR28128:SF1">
    <property type="entry name" value="GOLGI APPARATUS MEMBRANE PROTEIN TVP15"/>
    <property type="match status" value="1"/>
</dbReference>
<keyword evidence="2 6" id="KW-0812">Transmembrane</keyword>
<evidence type="ECO:0000256" key="5">
    <source>
        <dbReference type="SAM" id="MobiDB-lite"/>
    </source>
</evidence>
<organism evidence="7 8">
    <name type="scientific">Vitrella brassicaformis (strain CCMP3155)</name>
    <dbReference type="NCBI Taxonomy" id="1169540"/>
    <lineage>
        <taxon>Eukaryota</taxon>
        <taxon>Sar</taxon>
        <taxon>Alveolata</taxon>
        <taxon>Colpodellida</taxon>
        <taxon>Vitrellaceae</taxon>
        <taxon>Vitrella</taxon>
    </lineage>
</organism>
<dbReference type="EMBL" id="CDMY01000572">
    <property type="protein sequence ID" value="CEM23919.1"/>
    <property type="molecule type" value="Genomic_DNA"/>
</dbReference>
<name>A0A0G4G5W7_VITBC</name>
<proteinExistence type="predicted"/>
<feature type="transmembrane region" description="Helical" evidence="6">
    <location>
        <begin position="74"/>
        <end position="94"/>
    </location>
</feature>
<gene>
    <name evidence="7" type="ORF">Vbra_21981</name>
</gene>
<protein>
    <submittedName>
        <fullName evidence="7">Uncharacterized protein</fullName>
    </submittedName>
</protein>
<reference evidence="7 8" key="1">
    <citation type="submission" date="2014-11" db="EMBL/GenBank/DDBJ databases">
        <authorList>
            <person name="Zhu J."/>
            <person name="Qi W."/>
            <person name="Song R."/>
        </authorList>
    </citation>
    <scope>NUCLEOTIDE SEQUENCE [LARGE SCALE GENOMIC DNA]</scope>
</reference>
<evidence type="ECO:0000256" key="3">
    <source>
        <dbReference type="ARBA" id="ARBA00022989"/>
    </source>
</evidence>
<keyword evidence="8" id="KW-1185">Reference proteome</keyword>
<evidence type="ECO:0000313" key="7">
    <source>
        <dbReference type="EMBL" id="CEM23919.1"/>
    </source>
</evidence>
<dbReference type="Proteomes" id="UP000041254">
    <property type="component" value="Unassembled WGS sequence"/>
</dbReference>
<keyword evidence="3 6" id="KW-1133">Transmembrane helix</keyword>
<feature type="transmembrane region" description="Helical" evidence="6">
    <location>
        <begin position="37"/>
        <end position="54"/>
    </location>
</feature>
<evidence type="ECO:0000256" key="6">
    <source>
        <dbReference type="SAM" id="Phobius"/>
    </source>
</evidence>
<dbReference type="InterPro" id="IPR013714">
    <property type="entry name" value="Golgi_TVP15"/>
</dbReference>
<dbReference type="VEuPathDB" id="CryptoDB:Vbra_21981"/>
<dbReference type="PANTHER" id="PTHR28128">
    <property type="entry name" value="GOLGI APPARATUS MEMBRANE PROTEIN TVP15"/>
    <property type="match status" value="1"/>
</dbReference>
<dbReference type="Pfam" id="PF08507">
    <property type="entry name" value="COPI_assoc"/>
    <property type="match status" value="1"/>
</dbReference>
<keyword evidence="4 6" id="KW-0472">Membrane</keyword>
<evidence type="ECO:0000256" key="1">
    <source>
        <dbReference type="ARBA" id="ARBA00004141"/>
    </source>
</evidence>
<comment type="subcellular location">
    <subcellularLocation>
        <location evidence="1">Membrane</location>
        <topology evidence="1">Multi-pass membrane protein</topology>
    </subcellularLocation>
</comment>
<dbReference type="AlphaFoldDB" id="A0A0G4G5W7"/>
<evidence type="ECO:0000313" key="8">
    <source>
        <dbReference type="Proteomes" id="UP000041254"/>
    </source>
</evidence>
<sequence length="166" mass="17371">MLVPLRVVGAIGSAAISFVGMMVLFTFSRHARLFDGLHNLALSLFFIVSGIVGLSAELYPNAFVQQHLGFTSKLTGRGCFYVFLGFLVCGGYGVRYSKFMKTVSAVIGMYNVCVGAMDICVGVGGGGSVNNPGLDVPLRVDTETGLRPSGPSAAGRVEPTAINATL</sequence>
<feature type="transmembrane region" description="Helical" evidence="6">
    <location>
        <begin position="6"/>
        <end position="25"/>
    </location>
</feature>
<accession>A0A0G4G5W7</accession>
<feature type="region of interest" description="Disordered" evidence="5">
    <location>
        <begin position="145"/>
        <end position="166"/>
    </location>
</feature>
<dbReference type="GO" id="GO:0016020">
    <property type="term" value="C:membrane"/>
    <property type="evidence" value="ECO:0007669"/>
    <property type="project" value="UniProtKB-SubCell"/>
</dbReference>
<evidence type="ECO:0000256" key="2">
    <source>
        <dbReference type="ARBA" id="ARBA00022692"/>
    </source>
</evidence>
<dbReference type="InParanoid" id="A0A0G4G5W7"/>
<evidence type="ECO:0000256" key="4">
    <source>
        <dbReference type="ARBA" id="ARBA00023136"/>
    </source>
</evidence>